<evidence type="ECO:0008006" key="4">
    <source>
        <dbReference type="Google" id="ProtNLM"/>
    </source>
</evidence>
<keyword evidence="1" id="KW-1133">Transmembrane helix</keyword>
<protein>
    <recommendedName>
        <fullName evidence="4">Rod shape-determining protein MreD</fullName>
    </recommendedName>
</protein>
<reference evidence="2 3" key="1">
    <citation type="journal article" date="2014" name="Genome Biol. Evol.">
        <title>Acetic acid bacteria genomes reveal functional traits for adaptation to life in insect guts.</title>
        <authorList>
            <person name="Chouaia B."/>
            <person name="Gaiarsa S."/>
            <person name="Crotti E."/>
            <person name="Comandatore F."/>
            <person name="Degli Esposti M."/>
            <person name="Ricci I."/>
            <person name="Alma A."/>
            <person name="Favia G."/>
            <person name="Bandi C."/>
            <person name="Daffonchio D."/>
        </authorList>
    </citation>
    <scope>NUCLEOTIDE SEQUENCE [LARGE SCALE GENOMIC DNA]</scope>
    <source>
        <strain evidence="2 3">SF2.1</strain>
    </source>
</reference>
<accession>A0A060QH08</accession>
<evidence type="ECO:0000313" key="3">
    <source>
        <dbReference type="Proteomes" id="UP000027583"/>
    </source>
</evidence>
<dbReference type="EMBL" id="CBLX010000013">
    <property type="protein sequence ID" value="CDG39983.1"/>
    <property type="molecule type" value="Genomic_DNA"/>
</dbReference>
<feature type="transmembrane region" description="Helical" evidence="1">
    <location>
        <begin position="76"/>
        <end position="93"/>
    </location>
</feature>
<reference evidence="2 3" key="2">
    <citation type="journal article" date="2014" name="PLoS ONE">
        <title>Evolution of mitochondria reconstructed from the energy metabolism of living bacteria.</title>
        <authorList>
            <person name="Degli Esposti M."/>
            <person name="Chouaia B."/>
            <person name="Comandatore F."/>
            <person name="Crotti E."/>
            <person name="Sassera D."/>
            <person name="Lievens P.M."/>
            <person name="Daffonchio D."/>
            <person name="Bandi C."/>
        </authorList>
    </citation>
    <scope>NUCLEOTIDE SEQUENCE [LARGE SCALE GENOMIC DNA]</scope>
    <source>
        <strain evidence="2 3">SF2.1</strain>
    </source>
</reference>
<feature type="transmembrane region" description="Helical" evidence="1">
    <location>
        <begin position="27"/>
        <end position="46"/>
    </location>
</feature>
<feature type="transmembrane region" description="Helical" evidence="1">
    <location>
        <begin position="158"/>
        <end position="178"/>
    </location>
</feature>
<organism evidence="2 3">
    <name type="scientific">Asaia bogorensis</name>
    <dbReference type="NCBI Taxonomy" id="91915"/>
    <lineage>
        <taxon>Bacteria</taxon>
        <taxon>Pseudomonadati</taxon>
        <taxon>Pseudomonadota</taxon>
        <taxon>Alphaproteobacteria</taxon>
        <taxon>Acetobacterales</taxon>
        <taxon>Acetobacteraceae</taxon>
        <taxon>Asaia</taxon>
    </lineage>
</organism>
<dbReference type="AlphaFoldDB" id="A0A060QH08"/>
<evidence type="ECO:0000313" key="2">
    <source>
        <dbReference type="EMBL" id="CDG39983.1"/>
    </source>
</evidence>
<dbReference type="Proteomes" id="UP000027583">
    <property type="component" value="Unassembled WGS sequence"/>
</dbReference>
<dbReference type="eggNOG" id="ENOG5032U20">
    <property type="taxonomic scope" value="Bacteria"/>
</dbReference>
<sequence length="188" mass="20272">MVSHRLPPDIHPGIAPRQTLRRRIDGLVRALMPSLFVVVCALTLSAGLGLPGQSELCFGIAASTVFFWSSHRPQSMTPFMTFCVGVICEALSFGPPGVFLFSMLVFHGVAHLWRYGLSRISFLFGWALLGALALVLSLFGWIIACIGSLALLSPGPSLFQAAVTIGIYPTLSALFAWARRTVANPEQA</sequence>
<keyword evidence="1" id="KW-0472">Membrane</keyword>
<comment type="caution">
    <text evidence="2">The sequence shown here is derived from an EMBL/GenBank/DDBJ whole genome shotgun (WGS) entry which is preliminary data.</text>
</comment>
<keyword evidence="1" id="KW-0812">Transmembrane</keyword>
<dbReference type="RefSeq" id="WP_023978672.1">
    <property type="nucleotide sequence ID" value="NZ_CBLX010000013.1"/>
</dbReference>
<evidence type="ECO:0000256" key="1">
    <source>
        <dbReference type="SAM" id="Phobius"/>
    </source>
</evidence>
<proteinExistence type="predicted"/>
<gene>
    <name evidence="2" type="ORF">ASAP_1938</name>
</gene>
<name>A0A060QH08_9PROT</name>
<feature type="transmembrane region" description="Helical" evidence="1">
    <location>
        <begin position="124"/>
        <end position="152"/>
    </location>
</feature>